<dbReference type="InterPro" id="IPR051455">
    <property type="entry name" value="Bact_solute-bind_prot3"/>
</dbReference>
<dbReference type="PANTHER" id="PTHR30085">
    <property type="entry name" value="AMINO ACID ABC TRANSPORTER PERMEASE"/>
    <property type="match status" value="1"/>
</dbReference>
<dbReference type="GO" id="GO:0005576">
    <property type="term" value="C:extracellular region"/>
    <property type="evidence" value="ECO:0007669"/>
    <property type="project" value="TreeGrafter"/>
</dbReference>
<evidence type="ECO:0000256" key="1">
    <source>
        <dbReference type="ARBA" id="ARBA00010333"/>
    </source>
</evidence>
<dbReference type="Pfam" id="PF00497">
    <property type="entry name" value="SBP_bac_3"/>
    <property type="match status" value="1"/>
</dbReference>
<dbReference type="RefSeq" id="WP_171092663.1">
    <property type="nucleotide sequence ID" value="NZ_CP053069.1"/>
</dbReference>
<dbReference type="InterPro" id="IPR001638">
    <property type="entry name" value="Solute-binding_3/MltF_N"/>
</dbReference>
<dbReference type="KEGG" id="uru:DSM104443_02444"/>
<comment type="similarity">
    <text evidence="1">Belongs to the bacterial solute-binding protein 3 family.</text>
</comment>
<dbReference type="Proteomes" id="UP000501534">
    <property type="component" value="Chromosome"/>
</dbReference>
<sequence>MKAFAAVVVTLAATSASAQDLTGTLKKIKDANAISLGIRDTSVPFSFLNEKQQPVGYSMDLCMKVVDAVKAELNLPNLQVKHIPVISQTRIPLVANGTVDLECGSTTNTLTRQKQAEFSPVTFIGGTRLLVKAKSGIKEVEDLKGKTISVSQGTTNERVIKNLSEKLNLGIKVLNVKDHAEGFLVLESGRVDANVSDDVQLYGLKANARNPSDYAVVGRTLSYEPFGLMFRRGDPDFKLLVAKTLAGLMRSGEMEKLHAKWFGPLGLAVDEATKAAFALQALPE</sequence>
<feature type="signal peptide" evidence="4">
    <location>
        <begin position="1"/>
        <end position="18"/>
    </location>
</feature>
<keyword evidence="2" id="KW-0813">Transport</keyword>
<accession>A0A6M4GVT5</accession>
<keyword evidence="7" id="KW-1185">Reference proteome</keyword>
<reference evidence="6 7" key="1">
    <citation type="submission" date="2020-04" db="EMBL/GenBank/DDBJ databases">
        <title>Usitatibacter rugosus gen. nov., sp. nov. and Usitatibacter palustris sp. nov., novel members of Usitatibacteraceae fam. nov. within the order Nitrosomonadales isolated from soil.</title>
        <authorList>
            <person name="Huber K.J."/>
            <person name="Neumann-Schaal M."/>
            <person name="Geppert A."/>
            <person name="Luckner M."/>
            <person name="Wanner G."/>
            <person name="Overmann J."/>
        </authorList>
    </citation>
    <scope>NUCLEOTIDE SEQUENCE [LARGE SCALE GENOMIC DNA]</scope>
    <source>
        <strain evidence="6 7">0125_3</strain>
    </source>
</reference>
<feature type="domain" description="Solute-binding protein family 3/N-terminal" evidence="5">
    <location>
        <begin position="33"/>
        <end position="265"/>
    </location>
</feature>
<dbReference type="AlphaFoldDB" id="A0A6M4GVT5"/>
<gene>
    <name evidence="6" type="primary">gltI_3</name>
    <name evidence="6" type="ORF">DSM104443_02444</name>
</gene>
<dbReference type="GO" id="GO:0006865">
    <property type="term" value="P:amino acid transport"/>
    <property type="evidence" value="ECO:0007669"/>
    <property type="project" value="TreeGrafter"/>
</dbReference>
<evidence type="ECO:0000313" key="6">
    <source>
        <dbReference type="EMBL" id="QJR11369.1"/>
    </source>
</evidence>
<dbReference type="SMART" id="SM00062">
    <property type="entry name" value="PBPb"/>
    <property type="match status" value="1"/>
</dbReference>
<dbReference type="PANTHER" id="PTHR30085:SF2">
    <property type="entry name" value="GLUTAMATE_ASPARTATE IMPORT SOLUTE-BINDING PROTEIN"/>
    <property type="match status" value="1"/>
</dbReference>
<proteinExistence type="inferred from homology"/>
<evidence type="ECO:0000256" key="3">
    <source>
        <dbReference type="ARBA" id="ARBA00022729"/>
    </source>
</evidence>
<dbReference type="CDD" id="cd13688">
    <property type="entry name" value="PBP2_GltI_DEBP"/>
    <property type="match status" value="1"/>
</dbReference>
<protein>
    <submittedName>
        <fullName evidence="6">Glutamate/aspartate import solute-binding protein</fullName>
    </submittedName>
</protein>
<organism evidence="6 7">
    <name type="scientific">Usitatibacter rugosus</name>
    <dbReference type="NCBI Taxonomy" id="2732067"/>
    <lineage>
        <taxon>Bacteria</taxon>
        <taxon>Pseudomonadati</taxon>
        <taxon>Pseudomonadota</taxon>
        <taxon>Betaproteobacteria</taxon>
        <taxon>Nitrosomonadales</taxon>
        <taxon>Usitatibacteraceae</taxon>
        <taxon>Usitatibacter</taxon>
    </lineage>
</organism>
<evidence type="ECO:0000313" key="7">
    <source>
        <dbReference type="Proteomes" id="UP000501534"/>
    </source>
</evidence>
<dbReference type="Gene3D" id="3.40.190.10">
    <property type="entry name" value="Periplasmic binding protein-like II"/>
    <property type="match status" value="2"/>
</dbReference>
<keyword evidence="3 4" id="KW-0732">Signal</keyword>
<evidence type="ECO:0000256" key="2">
    <source>
        <dbReference type="ARBA" id="ARBA00022448"/>
    </source>
</evidence>
<evidence type="ECO:0000256" key="4">
    <source>
        <dbReference type="SAM" id="SignalP"/>
    </source>
</evidence>
<evidence type="ECO:0000259" key="5">
    <source>
        <dbReference type="SMART" id="SM00062"/>
    </source>
</evidence>
<dbReference type="GO" id="GO:0030288">
    <property type="term" value="C:outer membrane-bounded periplasmic space"/>
    <property type="evidence" value="ECO:0007669"/>
    <property type="project" value="TreeGrafter"/>
</dbReference>
<dbReference type="EMBL" id="CP053069">
    <property type="protein sequence ID" value="QJR11369.1"/>
    <property type="molecule type" value="Genomic_DNA"/>
</dbReference>
<name>A0A6M4GVT5_9PROT</name>
<feature type="chain" id="PRO_5026950554" evidence="4">
    <location>
        <begin position="19"/>
        <end position="284"/>
    </location>
</feature>
<dbReference type="SUPFAM" id="SSF53850">
    <property type="entry name" value="Periplasmic binding protein-like II"/>
    <property type="match status" value="1"/>
</dbReference>